<evidence type="ECO:0008006" key="3">
    <source>
        <dbReference type="Google" id="ProtNLM"/>
    </source>
</evidence>
<keyword evidence="2" id="KW-1185">Reference proteome</keyword>
<reference evidence="1" key="1">
    <citation type="submission" date="2020-05" db="EMBL/GenBank/DDBJ databases">
        <title>Mycena genomes resolve the evolution of fungal bioluminescence.</title>
        <authorList>
            <person name="Tsai I.J."/>
        </authorList>
    </citation>
    <scope>NUCLEOTIDE SEQUENCE</scope>
    <source>
        <strain evidence="1">160909Yilan</strain>
    </source>
</reference>
<dbReference type="EMBL" id="JACAZH010000012">
    <property type="protein sequence ID" value="KAF7353212.1"/>
    <property type="molecule type" value="Genomic_DNA"/>
</dbReference>
<accession>A0A8H6Y7E7</accession>
<dbReference type="Proteomes" id="UP000623467">
    <property type="component" value="Unassembled WGS sequence"/>
</dbReference>
<gene>
    <name evidence="1" type="ORF">MSAN_01508900</name>
</gene>
<organism evidence="1 2">
    <name type="scientific">Mycena sanguinolenta</name>
    <dbReference type="NCBI Taxonomy" id="230812"/>
    <lineage>
        <taxon>Eukaryota</taxon>
        <taxon>Fungi</taxon>
        <taxon>Dikarya</taxon>
        <taxon>Basidiomycota</taxon>
        <taxon>Agaricomycotina</taxon>
        <taxon>Agaricomycetes</taxon>
        <taxon>Agaricomycetidae</taxon>
        <taxon>Agaricales</taxon>
        <taxon>Marasmiineae</taxon>
        <taxon>Mycenaceae</taxon>
        <taxon>Mycena</taxon>
    </lineage>
</organism>
<sequence length="608" mass="69846">MDPQADCDEDFIVLSTSDYTESTSYVLLAQSHLNLKPRRCPSPRQQTHKECRILHQIVQLSALPSEGEKQNLRGKLFSTWSTTIIISLAALEALVERAITRAAMEVLGMVLLSISANRKLGSHPAFRTIRLGDINLIKEFKEMRSSPRWSVVGRQTPRATVRRVYKAKLEGRESGHMTVAVYEGDCAEEEWNQDLANYESIRHPNVMQLYGLVSTKGLHAMIFHDDLIPHNQFIRRFEHSPILSTYIFGYCSIIKARELWEAINYIHNVIGLLMEGPVWIRPSTGQLCLDLTQGGAEMSSTVRWWDTHIFRLENVSLDAPDSEDTIISSLSEDQYHELCSQRPIAQFQFFQVSTEHPVGLGIFRMDSQYGTCVRITEPLRILPEQELHWDNHGNAPDELLPNSWIRYDSHWTNTLRLELRLPFRAHGIAKAWLAQANCIFAELEETAQVQDYVFVDEVRFILRITDTCHIPEGYLFVCPPQDFRTSAEPHANLYQWPACPAYWSLDPSGADRLSTEDAKSLGFPAIHIETKMYGYSWDFSVYEGLRRFHEGKGFDPDSREVARRLGYPLYKVLSNCVPVPARDVDYWSGPWWCKQDDSALCREFGHYL</sequence>
<dbReference type="OrthoDB" id="2919463at2759"/>
<name>A0A8H6Y7E7_9AGAR</name>
<protein>
    <recommendedName>
        <fullName evidence="3">Protein kinase domain-containing protein</fullName>
    </recommendedName>
</protein>
<dbReference type="AlphaFoldDB" id="A0A8H6Y7E7"/>
<evidence type="ECO:0000313" key="2">
    <source>
        <dbReference type="Proteomes" id="UP000623467"/>
    </source>
</evidence>
<proteinExistence type="predicted"/>
<evidence type="ECO:0000313" key="1">
    <source>
        <dbReference type="EMBL" id="KAF7353212.1"/>
    </source>
</evidence>
<comment type="caution">
    <text evidence="1">The sequence shown here is derived from an EMBL/GenBank/DDBJ whole genome shotgun (WGS) entry which is preliminary data.</text>
</comment>